<evidence type="ECO:0000313" key="1">
    <source>
        <dbReference type="EMBL" id="CAK0858155.1"/>
    </source>
</evidence>
<organism evidence="1 2">
    <name type="scientific">Prorocentrum cordatum</name>
    <dbReference type="NCBI Taxonomy" id="2364126"/>
    <lineage>
        <taxon>Eukaryota</taxon>
        <taxon>Sar</taxon>
        <taxon>Alveolata</taxon>
        <taxon>Dinophyceae</taxon>
        <taxon>Prorocentrales</taxon>
        <taxon>Prorocentraceae</taxon>
        <taxon>Prorocentrum</taxon>
    </lineage>
</organism>
<sequence>GAACALREARGARSRAEALRRWRLSSAQRRRCRERLGAALGRLRSALLGACLASWSEVVARRVRWRHQCGLARSHLASGCALLRRRAAVELWRNRSVLQRQRRGGLRGLGRRAAARLAREAFQLWQARLRWLKLKQLAGRHGNLRRRLLLLGDTAWAWRFCARLLRLERRAAELGSRRLLGRCFLGLRLRGRFEKLKRLALQRGRARRAVALVGQALDLWACRPKWRRLKALAAARGRRGREASLTRCALCCLALSLMWRRLKRLATDWGARAGSAALCRTAWQTWRACAGWHALKRRATDLGSQATAVRLLRPALCGLWAAVLWRRLKQTAAKLGRSSSASLLCSWAWRSWAAGARWRALKGRAARGGARRAARQLLARTLRGWRGRALWAGLKRTTACRWRSALLAPA</sequence>
<comment type="caution">
    <text evidence="1">The sequence shown here is derived from an EMBL/GenBank/DDBJ whole genome shotgun (WGS) entry which is preliminary data.</text>
</comment>
<protein>
    <submittedName>
        <fullName evidence="1">Uncharacterized protein</fullName>
    </submittedName>
</protein>
<feature type="non-terminal residue" evidence="1">
    <location>
        <position position="410"/>
    </location>
</feature>
<dbReference type="EMBL" id="CAUYUJ010015793">
    <property type="protein sequence ID" value="CAK0858155.1"/>
    <property type="molecule type" value="Genomic_DNA"/>
</dbReference>
<gene>
    <name evidence="1" type="ORF">PCOR1329_LOCUS48026</name>
</gene>
<keyword evidence="2" id="KW-1185">Reference proteome</keyword>
<proteinExistence type="predicted"/>
<reference evidence="1" key="1">
    <citation type="submission" date="2023-10" db="EMBL/GenBank/DDBJ databases">
        <authorList>
            <person name="Chen Y."/>
            <person name="Shah S."/>
            <person name="Dougan E. K."/>
            <person name="Thang M."/>
            <person name="Chan C."/>
        </authorList>
    </citation>
    <scope>NUCLEOTIDE SEQUENCE [LARGE SCALE GENOMIC DNA]</scope>
</reference>
<evidence type="ECO:0000313" key="2">
    <source>
        <dbReference type="Proteomes" id="UP001189429"/>
    </source>
</evidence>
<name>A0ABN9UF31_9DINO</name>
<dbReference type="Proteomes" id="UP001189429">
    <property type="component" value="Unassembled WGS sequence"/>
</dbReference>
<accession>A0ABN9UF31</accession>
<feature type="non-terminal residue" evidence="1">
    <location>
        <position position="1"/>
    </location>
</feature>